<comment type="caution">
    <text evidence="5">The sequence shown here is derived from an EMBL/GenBank/DDBJ whole genome shotgun (WGS) entry which is preliminary data.</text>
</comment>
<dbReference type="NCBIfam" id="TIGR00707">
    <property type="entry name" value="argD"/>
    <property type="match status" value="1"/>
</dbReference>
<dbReference type="PANTHER" id="PTHR11986:SF113">
    <property type="entry name" value="SUCCINYLORNITHINE TRANSAMINASE"/>
    <property type="match status" value="1"/>
</dbReference>
<evidence type="ECO:0000313" key="6">
    <source>
        <dbReference type="Proteomes" id="UP001271769"/>
    </source>
</evidence>
<feature type="binding site" evidence="4">
    <location>
        <position position="132"/>
    </location>
    <ligand>
        <name>pyridoxal 5'-phosphate</name>
        <dbReference type="ChEBI" id="CHEBI:597326"/>
    </ligand>
</feature>
<dbReference type="CDD" id="cd00610">
    <property type="entry name" value="OAT_like"/>
    <property type="match status" value="1"/>
</dbReference>
<keyword evidence="4" id="KW-0028">Amino-acid biosynthesis</keyword>
<dbReference type="InterPro" id="IPR050103">
    <property type="entry name" value="Class-III_PLP-dep_AT"/>
</dbReference>
<name>A0ABU5DZR6_9PROT</name>
<dbReference type="InterPro" id="IPR015422">
    <property type="entry name" value="PyrdxlP-dep_Trfase_small"/>
</dbReference>
<dbReference type="PROSITE" id="PS00600">
    <property type="entry name" value="AA_TRANSFER_CLASS_3"/>
    <property type="match status" value="1"/>
</dbReference>
<feature type="binding site" evidence="4">
    <location>
        <position position="135"/>
    </location>
    <ligand>
        <name>N(2)-acetyl-L-ornithine</name>
        <dbReference type="ChEBI" id="CHEBI:57805"/>
    </ligand>
</feature>
<dbReference type="EC" id="2.6.1.11" evidence="4"/>
<evidence type="ECO:0000256" key="2">
    <source>
        <dbReference type="ARBA" id="ARBA00022679"/>
    </source>
</evidence>
<proteinExistence type="inferred from homology"/>
<reference evidence="5 6" key="1">
    <citation type="journal article" date="2013" name="Antonie Van Leeuwenhoek">
        <title>Dongia rigui sp. nov., isolated from freshwater of a large wetland in Korea.</title>
        <authorList>
            <person name="Baik K.S."/>
            <person name="Hwang Y.M."/>
            <person name="Choi J.S."/>
            <person name="Kwon J."/>
            <person name="Seong C.N."/>
        </authorList>
    </citation>
    <scope>NUCLEOTIDE SEQUENCE [LARGE SCALE GENOMIC DNA]</scope>
    <source>
        <strain evidence="5 6">04SU4-P</strain>
    </source>
</reference>
<evidence type="ECO:0000256" key="4">
    <source>
        <dbReference type="HAMAP-Rule" id="MF_01107"/>
    </source>
</evidence>
<dbReference type="GO" id="GO:0008483">
    <property type="term" value="F:transaminase activity"/>
    <property type="evidence" value="ECO:0007669"/>
    <property type="project" value="UniProtKB-KW"/>
</dbReference>
<feature type="binding site" evidence="4">
    <location>
        <position position="275"/>
    </location>
    <ligand>
        <name>pyridoxal 5'-phosphate</name>
        <dbReference type="ChEBI" id="CHEBI:597326"/>
    </ligand>
</feature>
<feature type="binding site" evidence="4">
    <location>
        <begin position="99"/>
        <end position="100"/>
    </location>
    <ligand>
        <name>pyridoxal 5'-phosphate</name>
        <dbReference type="ChEBI" id="CHEBI:597326"/>
    </ligand>
</feature>
<comment type="subcellular location">
    <subcellularLocation>
        <location evidence="4">Cytoplasm</location>
    </subcellularLocation>
</comment>
<comment type="catalytic activity">
    <reaction evidence="4">
        <text>N(2)-acetyl-L-ornithine + 2-oxoglutarate = N-acetyl-L-glutamate 5-semialdehyde + L-glutamate</text>
        <dbReference type="Rhea" id="RHEA:18049"/>
        <dbReference type="ChEBI" id="CHEBI:16810"/>
        <dbReference type="ChEBI" id="CHEBI:29123"/>
        <dbReference type="ChEBI" id="CHEBI:29985"/>
        <dbReference type="ChEBI" id="CHEBI:57805"/>
        <dbReference type="EC" id="2.6.1.11"/>
    </reaction>
</comment>
<dbReference type="Pfam" id="PF00202">
    <property type="entry name" value="Aminotran_3"/>
    <property type="match status" value="1"/>
</dbReference>
<keyword evidence="2 4" id="KW-0808">Transferase</keyword>
<evidence type="ECO:0000256" key="3">
    <source>
        <dbReference type="ARBA" id="ARBA00022898"/>
    </source>
</evidence>
<dbReference type="PIRSF" id="PIRSF000521">
    <property type="entry name" value="Transaminase_4ab_Lys_Orn"/>
    <property type="match status" value="1"/>
</dbReference>
<dbReference type="Gene3D" id="3.40.640.10">
    <property type="entry name" value="Type I PLP-dependent aspartate aminotransferase-like (Major domain)"/>
    <property type="match status" value="1"/>
</dbReference>
<dbReference type="InterPro" id="IPR004636">
    <property type="entry name" value="AcOrn/SuccOrn_fam"/>
</dbReference>
<keyword evidence="4" id="KW-0963">Cytoplasm</keyword>
<dbReference type="HAMAP" id="MF_01107">
    <property type="entry name" value="ArgD_aminotrans_3"/>
    <property type="match status" value="1"/>
</dbReference>
<feature type="binding site" evidence="4">
    <location>
        <position position="274"/>
    </location>
    <ligand>
        <name>N(2)-acetyl-L-ornithine</name>
        <dbReference type="ChEBI" id="CHEBI:57805"/>
    </ligand>
</feature>
<dbReference type="EMBL" id="JAXCLX010000001">
    <property type="protein sequence ID" value="MDY0872449.1"/>
    <property type="molecule type" value="Genomic_DNA"/>
</dbReference>
<feature type="binding site" evidence="4">
    <location>
        <begin position="217"/>
        <end position="220"/>
    </location>
    <ligand>
        <name>pyridoxal 5'-phosphate</name>
        <dbReference type="ChEBI" id="CHEBI:597326"/>
    </ligand>
</feature>
<keyword evidence="4" id="KW-0055">Arginine biosynthesis</keyword>
<dbReference type="InterPro" id="IPR015421">
    <property type="entry name" value="PyrdxlP-dep_Trfase_major"/>
</dbReference>
<comment type="miscellaneous">
    <text evidence="4">May also have succinyldiaminopimelate aminotransferase activity, thus carrying out the corresponding step in lysine biosynthesis.</text>
</comment>
<sequence>MTTKPSSLMQTYARSDLAFERGEGAYLFTGDGRRFLDFASGIAVTALGHAHPHLVKALTDQAGKLWHTSNLYQVPGQTRLAERLTKATFADQVFFANSGAEAIECGLKLIRKYHDDFGDPKRYRVIGFEGSFHGRTLSTLAAAGNEKYLKGYAPNVDGFDHCAFNNLNEVRAKIGPETAAILVEPVQGEGGMRAADIDFLKGLRKVCDEFGLLLMFDEVQSGVGRTGKFLAHEWAGITPDIVSIAKGIGGGFPMGACLATSKVAAAFGPGAHGTTFGGNPLAMAVGNAVLDIVLDTDLMAHVNKAGAHLDARIDELLKRFPGTFAAKHGKGLMRGLKCVPEVVNTDVVERLRGVGLLTVGAGDNTVRLLPPLIITHAEIDSAIDMIAAVAAQAKAA</sequence>
<keyword evidence="6" id="KW-1185">Reference proteome</keyword>
<organism evidence="5 6">
    <name type="scientific">Dongia rigui</name>
    <dbReference type="NCBI Taxonomy" id="940149"/>
    <lineage>
        <taxon>Bacteria</taxon>
        <taxon>Pseudomonadati</taxon>
        <taxon>Pseudomonadota</taxon>
        <taxon>Alphaproteobacteria</taxon>
        <taxon>Rhodospirillales</taxon>
        <taxon>Dongiaceae</taxon>
        <taxon>Dongia</taxon>
    </lineage>
</organism>
<dbReference type="PANTHER" id="PTHR11986">
    <property type="entry name" value="AMINOTRANSFERASE CLASS III"/>
    <property type="match status" value="1"/>
</dbReference>
<gene>
    <name evidence="4" type="primary">argD</name>
    <name evidence="5" type="ORF">SMD31_10965</name>
</gene>
<accession>A0ABU5DZR6</accession>
<dbReference type="NCBIfam" id="NF002325">
    <property type="entry name" value="PRK01278.1"/>
    <property type="match status" value="1"/>
</dbReference>
<protein>
    <recommendedName>
        <fullName evidence="4">Acetylornithine aminotransferase</fullName>
        <shortName evidence="4">ACOAT</shortName>
        <ecNumber evidence="4">2.6.1.11</ecNumber>
    </recommendedName>
</protein>
<evidence type="ECO:0000256" key="1">
    <source>
        <dbReference type="ARBA" id="ARBA00022576"/>
    </source>
</evidence>
<keyword evidence="1 4" id="KW-0032">Aminotransferase</keyword>
<dbReference type="InterPro" id="IPR005814">
    <property type="entry name" value="Aminotrans_3"/>
</dbReference>
<dbReference type="SUPFAM" id="SSF53383">
    <property type="entry name" value="PLP-dependent transferases"/>
    <property type="match status" value="1"/>
</dbReference>
<comment type="pathway">
    <text evidence="4">Amino-acid biosynthesis; L-arginine biosynthesis; N(2)-acetyl-L-ornithine from L-glutamate: step 4/4.</text>
</comment>
<feature type="modified residue" description="N6-(pyridoxal phosphate)lysine" evidence="4">
    <location>
        <position position="246"/>
    </location>
</feature>
<comment type="similarity">
    <text evidence="4">Belongs to the class-III pyridoxal-phosphate-dependent aminotransferase family. ArgD subfamily.</text>
</comment>
<comment type="cofactor">
    <cofactor evidence="4">
        <name>pyridoxal 5'-phosphate</name>
        <dbReference type="ChEBI" id="CHEBI:597326"/>
    </cofactor>
    <text evidence="4">Binds 1 pyridoxal phosphate per subunit.</text>
</comment>
<evidence type="ECO:0000313" key="5">
    <source>
        <dbReference type="EMBL" id="MDY0872449.1"/>
    </source>
</evidence>
<dbReference type="Proteomes" id="UP001271769">
    <property type="component" value="Unassembled WGS sequence"/>
</dbReference>
<dbReference type="InterPro" id="IPR049704">
    <property type="entry name" value="Aminotrans_3_PPA_site"/>
</dbReference>
<dbReference type="Gene3D" id="3.90.1150.10">
    <property type="entry name" value="Aspartate Aminotransferase, domain 1"/>
    <property type="match status" value="1"/>
</dbReference>
<comment type="subunit">
    <text evidence="4">Homodimer.</text>
</comment>
<dbReference type="InterPro" id="IPR015424">
    <property type="entry name" value="PyrdxlP-dep_Trfase"/>
</dbReference>
<dbReference type="RefSeq" id="WP_320500878.1">
    <property type="nucleotide sequence ID" value="NZ_JAXCLX010000001.1"/>
</dbReference>
<keyword evidence="3 4" id="KW-0663">Pyridoxal phosphate</keyword>